<name>A0ABU7F6H3_9TELE</name>
<proteinExistence type="predicted"/>
<dbReference type="Proteomes" id="UP001352852">
    <property type="component" value="Unassembled WGS sequence"/>
</dbReference>
<evidence type="ECO:0000313" key="2">
    <source>
        <dbReference type="Proteomes" id="UP001352852"/>
    </source>
</evidence>
<reference evidence="1 2" key="1">
    <citation type="submission" date="2021-06" db="EMBL/GenBank/DDBJ databases">
        <authorList>
            <person name="Palmer J.M."/>
        </authorList>
    </citation>
    <scope>NUCLEOTIDE SEQUENCE [LARGE SCALE GENOMIC DNA]</scope>
    <source>
        <strain evidence="1 2">CL_MEX2019</strain>
        <tissue evidence="1">Muscle</tissue>
    </source>
</reference>
<keyword evidence="2" id="KW-1185">Reference proteome</keyword>
<sequence length="103" mass="11900">MFDCRCREIRTITFIPIPIWPEQQCDQESLVTGSEKSQQVLVLANSSDLQMQWHCALCWPFVGGLSKTYPFLLGIFLKSFFQLRFCAKMHLYSSYTVTPKLVG</sequence>
<evidence type="ECO:0000313" key="1">
    <source>
        <dbReference type="EMBL" id="MED6294599.1"/>
    </source>
</evidence>
<gene>
    <name evidence="1" type="ORF">CHARACLAT_022768</name>
</gene>
<dbReference type="EMBL" id="JAHUTJ010076124">
    <property type="protein sequence ID" value="MED6294599.1"/>
    <property type="molecule type" value="Genomic_DNA"/>
</dbReference>
<accession>A0ABU7F6H3</accession>
<organism evidence="1 2">
    <name type="scientific">Characodon lateralis</name>
    <dbReference type="NCBI Taxonomy" id="208331"/>
    <lineage>
        <taxon>Eukaryota</taxon>
        <taxon>Metazoa</taxon>
        <taxon>Chordata</taxon>
        <taxon>Craniata</taxon>
        <taxon>Vertebrata</taxon>
        <taxon>Euteleostomi</taxon>
        <taxon>Actinopterygii</taxon>
        <taxon>Neopterygii</taxon>
        <taxon>Teleostei</taxon>
        <taxon>Neoteleostei</taxon>
        <taxon>Acanthomorphata</taxon>
        <taxon>Ovalentaria</taxon>
        <taxon>Atherinomorphae</taxon>
        <taxon>Cyprinodontiformes</taxon>
        <taxon>Goodeidae</taxon>
        <taxon>Characodon</taxon>
    </lineage>
</organism>
<comment type="caution">
    <text evidence="1">The sequence shown here is derived from an EMBL/GenBank/DDBJ whole genome shotgun (WGS) entry which is preliminary data.</text>
</comment>
<protein>
    <submittedName>
        <fullName evidence="1">Uncharacterized protein</fullName>
    </submittedName>
</protein>